<proteinExistence type="predicted"/>
<feature type="compositionally biased region" description="Basic and acidic residues" evidence="2">
    <location>
        <begin position="57"/>
        <end position="68"/>
    </location>
</feature>
<feature type="region of interest" description="Disordered" evidence="2">
    <location>
        <begin position="1030"/>
        <end position="1050"/>
    </location>
</feature>
<feature type="coiled-coil region" evidence="1">
    <location>
        <begin position="796"/>
        <end position="876"/>
    </location>
</feature>
<feature type="compositionally biased region" description="Polar residues" evidence="2">
    <location>
        <begin position="1133"/>
        <end position="1142"/>
    </location>
</feature>
<accession>A0AAV3B345</accession>
<dbReference type="AlphaFoldDB" id="A0AAV3B345"/>
<evidence type="ECO:0000256" key="2">
    <source>
        <dbReference type="SAM" id="MobiDB-lite"/>
    </source>
</evidence>
<feature type="compositionally biased region" description="Polar residues" evidence="2">
    <location>
        <begin position="1149"/>
        <end position="1176"/>
    </location>
</feature>
<keyword evidence="1" id="KW-0175">Coiled coil</keyword>
<name>A0AAV3B345_PYXAD</name>
<feature type="compositionally biased region" description="Polar residues" evidence="2">
    <location>
        <begin position="1188"/>
        <end position="1208"/>
    </location>
</feature>
<evidence type="ECO:0000313" key="4">
    <source>
        <dbReference type="Proteomes" id="UP001181693"/>
    </source>
</evidence>
<feature type="coiled-coil region" evidence="1">
    <location>
        <begin position="412"/>
        <end position="766"/>
    </location>
</feature>
<feature type="coiled-coil region" evidence="1">
    <location>
        <begin position="258"/>
        <end position="376"/>
    </location>
</feature>
<evidence type="ECO:0000256" key="1">
    <source>
        <dbReference type="SAM" id="Coils"/>
    </source>
</evidence>
<evidence type="ECO:0000313" key="3">
    <source>
        <dbReference type="EMBL" id="DBA31626.1"/>
    </source>
</evidence>
<organism evidence="3 4">
    <name type="scientific">Pyxicephalus adspersus</name>
    <name type="common">African bullfrog</name>
    <dbReference type="NCBI Taxonomy" id="30357"/>
    <lineage>
        <taxon>Eukaryota</taxon>
        <taxon>Metazoa</taxon>
        <taxon>Chordata</taxon>
        <taxon>Craniata</taxon>
        <taxon>Vertebrata</taxon>
        <taxon>Euteleostomi</taxon>
        <taxon>Amphibia</taxon>
        <taxon>Batrachia</taxon>
        <taxon>Anura</taxon>
        <taxon>Neobatrachia</taxon>
        <taxon>Ranoidea</taxon>
        <taxon>Pyxicephalidae</taxon>
        <taxon>Pyxicephalinae</taxon>
        <taxon>Pyxicephalus</taxon>
    </lineage>
</organism>
<protein>
    <submittedName>
        <fullName evidence="3">Uncharacterized protein</fullName>
    </submittedName>
</protein>
<feature type="region of interest" description="Disordered" evidence="2">
    <location>
        <begin position="25"/>
        <end position="89"/>
    </location>
</feature>
<feature type="region of interest" description="Disordered" evidence="2">
    <location>
        <begin position="1096"/>
        <end position="1236"/>
    </location>
</feature>
<gene>
    <name evidence="3" type="ORF">GDO54_007433</name>
</gene>
<keyword evidence="4" id="KW-1185">Reference proteome</keyword>
<comment type="caution">
    <text evidence="3">The sequence shown here is derived from an EMBL/GenBank/DDBJ whole genome shotgun (WGS) entry which is preliminary data.</text>
</comment>
<dbReference type="Proteomes" id="UP001181693">
    <property type="component" value="Unassembled WGS sequence"/>
</dbReference>
<dbReference type="EMBL" id="DYDO01000002">
    <property type="protein sequence ID" value="DBA31626.1"/>
    <property type="molecule type" value="Genomic_DNA"/>
</dbReference>
<reference evidence="3" key="1">
    <citation type="thesis" date="2020" institute="ProQuest LLC" country="789 East Eisenhower Parkway, Ann Arbor, MI, USA">
        <title>Comparative Genomics and Chromosome Evolution.</title>
        <authorList>
            <person name="Mudd A.B."/>
        </authorList>
    </citation>
    <scope>NUCLEOTIDE SEQUENCE</scope>
    <source>
        <strain evidence="3">1538</strain>
        <tissue evidence="3">Blood</tissue>
    </source>
</reference>
<feature type="coiled-coil region" evidence="1">
    <location>
        <begin position="149"/>
        <end position="204"/>
    </location>
</feature>
<sequence length="1236" mass="143482">MSHRVTKGYISLPYRYGSMENFQHHLDNGRRSPRWTSKDLGSSRHGLESPRPFGLSELEKNIVRRDYPRGPMSPRPTDRTRSLSPLRGVHSLECYRNQSSPPISRRNSLSRLSTLSSEEPALELSLSRRGWSGSEMDLRASLSESVQKRADLVQYLREAQAKLEDQSEEIRKRDKELEMSRSKIELLALKQKQLEASISQLEKEKGWLEVSRFEDKRHRGELQDRIINLEMEVMMTKSSLENLNYTNERINQKTSMGNEETNQELKTARENLVYFRNRVKVLEGEKNQAVEELRKLREGSHLALSQTNEANQRVTDTLKTYQNQQEELSQLQLNFNNTNLEKELLSSKVMRLEEKVSDLTLRLKIAQSDKERYIQEKLELHRRTQDLSLELERAQRGREGFNDQVSDLHIELVGAKAQANRQDQEKVQIKEELVMLKQVNEKLTEELGQTQHTLQNTQEQLHQTQAEHKIVSNLSAALEAERKQLLEEKQLLMAAVENDEESQTIQDLRASQEHLQEEKDKFHARCQELEAALEQAHEQLGSQIQEQQQITLYWKERWQQTAVQLKNTEELLEQERTQRQKAAEKDTELLQDYEMLQADTEELAELKAAVSRLKEENKKLSQQMIEIEQGQHLQHLQNSIQEKSEGGRTKHIDLYGELQQAHEKIKELEREKSNKESEMRKIKSENGSVLRIELDACRQQLELERSRREVLQSRVGELESKLLNVGDVRAEIQNLEQELEKEKESKKQKDELIFTLKEELEDLKRKKPGDIKASLEEVDSELVLVREELQKVWDMLKSKDTELEEQYQELESARDQYTECSTEKVRLEQFVTSLQKQIEEKDQSIKHLQQMREMDKTEMDIERSSLELKLAEMQEQCGKISSNNMVKEAKTGKNCWSPRVAKPAADSHKCSRCEVFLQQLEKAIKGCQERNVELREEKNQTLVCLHQLQDVLKNLSKQTKINEQVAQNLQVDNESLKQQHRLVTEQLKGLFKEKRNLESAYKKIPKEEKPTDDWTVKSRLVKNVLNSVSAHKEHQEEVSKEQQNLHEESNEKDFKILQQQLQEKSEKISTMASEIKMLREKNESLMKAKLRFQQQVQQIRSISQPGREKEPTDPIVPRLSGDTKYSHKDSEIESISQGSSTPMAGEQTPEGSWTGSQQNSRSPTPINTNNATSSPLRLNLPGSMGRSWRNSIEGSPLSPRSNADSEGSLTPRASALLSPRPYQPRNSKTLHKFGES</sequence>